<feature type="region of interest" description="Disordered" evidence="1">
    <location>
        <begin position="1017"/>
        <end position="1081"/>
    </location>
</feature>
<feature type="region of interest" description="Disordered" evidence="1">
    <location>
        <begin position="798"/>
        <end position="862"/>
    </location>
</feature>
<organism evidence="3 4">
    <name type="scientific">[Torrubiella] hemipterigena</name>
    <dbReference type="NCBI Taxonomy" id="1531966"/>
    <lineage>
        <taxon>Eukaryota</taxon>
        <taxon>Fungi</taxon>
        <taxon>Dikarya</taxon>
        <taxon>Ascomycota</taxon>
        <taxon>Pezizomycotina</taxon>
        <taxon>Sordariomycetes</taxon>
        <taxon>Hypocreomycetidae</taxon>
        <taxon>Hypocreales</taxon>
        <taxon>Clavicipitaceae</taxon>
        <taxon>Clavicipitaceae incertae sedis</taxon>
        <taxon>'Torrubiella' clade</taxon>
    </lineage>
</organism>
<proteinExistence type="predicted"/>
<evidence type="ECO:0000256" key="1">
    <source>
        <dbReference type="SAM" id="MobiDB-lite"/>
    </source>
</evidence>
<feature type="transmembrane region" description="Helical" evidence="2">
    <location>
        <begin position="12"/>
        <end position="31"/>
    </location>
</feature>
<feature type="compositionally biased region" description="Low complexity" evidence="1">
    <location>
        <begin position="1058"/>
        <end position="1080"/>
    </location>
</feature>
<feature type="transmembrane region" description="Helical" evidence="2">
    <location>
        <begin position="112"/>
        <end position="131"/>
    </location>
</feature>
<feature type="compositionally biased region" description="Polar residues" evidence="1">
    <location>
        <begin position="1144"/>
        <end position="1153"/>
    </location>
</feature>
<keyword evidence="2" id="KW-1133">Transmembrane helix</keyword>
<feature type="transmembrane region" description="Helical" evidence="2">
    <location>
        <begin position="143"/>
        <end position="166"/>
    </location>
</feature>
<keyword evidence="4" id="KW-1185">Reference proteome</keyword>
<dbReference type="OrthoDB" id="5370537at2759"/>
<feature type="transmembrane region" description="Helical" evidence="2">
    <location>
        <begin position="43"/>
        <end position="64"/>
    </location>
</feature>
<feature type="transmembrane region" description="Helical" evidence="2">
    <location>
        <begin position="178"/>
        <end position="197"/>
    </location>
</feature>
<feature type="region of interest" description="Disordered" evidence="1">
    <location>
        <begin position="1221"/>
        <end position="1251"/>
    </location>
</feature>
<feature type="compositionally biased region" description="Low complexity" evidence="1">
    <location>
        <begin position="1024"/>
        <end position="1036"/>
    </location>
</feature>
<feature type="region of interest" description="Disordered" evidence="1">
    <location>
        <begin position="1303"/>
        <end position="1343"/>
    </location>
</feature>
<feature type="region of interest" description="Disordered" evidence="1">
    <location>
        <begin position="1102"/>
        <end position="1125"/>
    </location>
</feature>
<feature type="region of interest" description="Disordered" evidence="1">
    <location>
        <begin position="1142"/>
        <end position="1170"/>
    </location>
</feature>
<name>A0A0A1TLC6_9HYPO</name>
<feature type="compositionally biased region" description="Polar residues" evidence="1">
    <location>
        <begin position="810"/>
        <end position="824"/>
    </location>
</feature>
<feature type="compositionally biased region" description="Polar residues" evidence="1">
    <location>
        <begin position="1379"/>
        <end position="1396"/>
    </location>
</feature>
<dbReference type="HOGENOM" id="CLU_000817_0_0_1"/>
<dbReference type="EMBL" id="CDHN01000004">
    <property type="protein sequence ID" value="CEJ91725.1"/>
    <property type="molecule type" value="Genomic_DNA"/>
</dbReference>
<protein>
    <submittedName>
        <fullName evidence="3">Uncharacterized protein</fullName>
    </submittedName>
</protein>
<feature type="region of interest" description="Disordered" evidence="1">
    <location>
        <begin position="417"/>
        <end position="468"/>
    </location>
</feature>
<reference evidence="3 4" key="1">
    <citation type="journal article" date="2015" name="Genome Announc.">
        <title>Draft Genome Sequence and Gene Annotation of the Entomopathogenic Fungus Verticillium hemipterigenum.</title>
        <authorList>
            <person name="Horn F."/>
            <person name="Habel A."/>
            <person name="Scharf D.H."/>
            <person name="Dworschak J."/>
            <person name="Brakhage A.A."/>
            <person name="Guthke R."/>
            <person name="Hertweck C."/>
            <person name="Linde J."/>
        </authorList>
    </citation>
    <scope>NUCLEOTIDE SEQUENCE [LARGE SCALE GENOMIC DNA]</scope>
</reference>
<feature type="compositionally biased region" description="Polar residues" evidence="1">
    <location>
        <begin position="840"/>
        <end position="862"/>
    </location>
</feature>
<feature type="compositionally biased region" description="Basic residues" evidence="1">
    <location>
        <begin position="1240"/>
        <end position="1250"/>
    </location>
</feature>
<sequence>MASAVNTQALIATFAFGIIVLAASGVGYIHVREHGKYFFRDTLRLVLLGFLACASLWAVMGFAATLLDVNSTVPCQAIVAVASTFDQMARISIEQFLLSTIHRGFPMAMSTYWAQAVIFARFVLGGVFVAIQRPDFKPVCVNTNILFPLGIAATGTDAFLCCMFIYKLVTMPVKKHPMMEIALAFSVWTAASTPMNLGFSYFDLVVRTVVPAAGLLVLIVTLLLCKSDIEIQKNVQPPLTPGFNKDEMPGKVRITTKKPNVGPKGKARQSTHPSRQQSRRVEAQAPMPPPKSVKVPGQQLPVIAAPIPGQSSHGVGGVPIQGALMPPMKAQEVPVLTQQPQRKRILPPGKLKISQPVMRESTGRSIMEKIAVTDLNTAAKMQQERRQTGATITPSSAGLPLSQKEMLQKLQVLPRKEVGSPSFNPNGSQAYASALQPSPGLQDVRRRSTQYSQLHSHPGPRTVSQRASVIDSQRLPHISAVMTNFSLPSPGQPLSAPPVPAQNPRRRSSNGKTSPPRSSSRERVFTDPNRPPSIPRSLLQEAKLDIPPKNFSPVGASSPLVPRVSPLSATWSEWNEQHRVSYMSPQDGTMYSQSAYSQPVFEYPGYVQPAFVGENSSQTIVPRSRSVKLNIRPSRHMPPSPPPAVESTVAPKTPVQMRSESGIPGNPRSRASKGKFYTAWAPQPPNHFVIDLGADMVPENAAETDSAEITSLTSSHFSVMSRPRPVPRKSRLYGSVSSTKSSIESRRRSNSTGQIENLRAILTAVLQNEANGDSVPAAPKSADFVLFQTAPNDSVTETAWEPVRAPQPATAASHTTTQGSNLSRNAPKVSDVSAGEAENPYNTTTASPATTRIPVQSNSSFESIKRRSSNTLAIDELRVLSMIDYSSNSSPFAIESLPGAMSSGRSSTKSLSWHRRIGDPCPTFSDRKSDDASPRKVIPPKPLRLSTYFNSVIIETEPSPLESPSQALDTIQQQLDSLGQDEPGSGDKQERRMTLLESLESEMDTHKINWLKMKSELAHRSTTDRSSTSSLSLTSRYNSGKTSPKSRPKTSDGLLEYSQAQAASTNNSSHTSSLSTINSSEVSENQLDRKITLHCPGSAVSVTSTISHRTNPTPPDTDESDSDYDEDDDVAEFTILRTVGPTVAGTSESTSPYVTDATPRSAVRGNSLSKEESDALVAELAESMKDSWTPGIPSVVVVSPDQASDPVVTEQTQPAFKALLSPHGDLPTRPSTATFPPRQKLAKPPRRSRRMTQLADIVESPEPLENKRGTLGIFKFPSGETSDSAIFSPSDFEAQYKTDSGVPLAHPLTTGEDNPISFFDSDNEENAGDNFSLSADEEDYSDDDFDDSTLWEIANLLRSDSVPSRHSLLPPPEDEGTESPVQPQDFDSSVAGTSLISPHAAVTPNSVDSRAPDLWTERPPTPEPEHEQAIVHPTEEQWASYLLSPPTNFYAPRNIDASDVSVVSQALWAMPIETEIPSLDGALWAATQTSPSKKTMSKELWAPVAAKLPQGHGHGTAQEEKLWESALAKACLSHARSRTRRTAEPKAAVLESNCLWRLPSVPIVSTAPGLWVDKSKSVKSIRRTLSLRASQLTPLSLPSPTTRQPLQSKRPLTPELFLPQLAGSSLWSSTANKDSSRDRHWLASPVL</sequence>
<accession>A0A0A1TLC6</accession>
<keyword evidence="2" id="KW-0472">Membrane</keyword>
<feature type="region of interest" description="Disordered" evidence="1">
    <location>
        <begin position="720"/>
        <end position="752"/>
    </location>
</feature>
<evidence type="ECO:0000313" key="3">
    <source>
        <dbReference type="EMBL" id="CEJ91725.1"/>
    </source>
</evidence>
<evidence type="ECO:0000256" key="2">
    <source>
        <dbReference type="SAM" id="Phobius"/>
    </source>
</evidence>
<dbReference type="Proteomes" id="UP000039046">
    <property type="component" value="Unassembled WGS sequence"/>
</dbReference>
<feature type="region of interest" description="Disordered" evidence="1">
    <location>
        <begin position="483"/>
        <end position="535"/>
    </location>
</feature>
<feature type="compositionally biased region" description="Polar residues" evidence="1">
    <location>
        <begin position="421"/>
        <end position="431"/>
    </location>
</feature>
<evidence type="ECO:0000313" key="4">
    <source>
        <dbReference type="Proteomes" id="UP000039046"/>
    </source>
</evidence>
<gene>
    <name evidence="3" type="ORF">VHEMI07418</name>
</gene>
<feature type="region of interest" description="Disordered" evidence="1">
    <location>
        <begin position="238"/>
        <end position="295"/>
    </location>
</feature>
<feature type="region of interest" description="Disordered" evidence="1">
    <location>
        <begin position="631"/>
        <end position="671"/>
    </location>
</feature>
<feature type="compositionally biased region" description="Polar residues" evidence="1">
    <location>
        <begin position="1102"/>
        <end position="1111"/>
    </location>
</feature>
<feature type="compositionally biased region" description="Acidic residues" evidence="1">
    <location>
        <begin position="1116"/>
        <end position="1125"/>
    </location>
</feature>
<keyword evidence="2" id="KW-0812">Transmembrane</keyword>
<feature type="region of interest" description="Disordered" evidence="1">
    <location>
        <begin position="1362"/>
        <end position="1426"/>
    </location>
</feature>
<feature type="transmembrane region" description="Helical" evidence="2">
    <location>
        <begin position="204"/>
        <end position="224"/>
    </location>
</feature>